<keyword evidence="2" id="KW-1133">Transmembrane helix</keyword>
<gene>
    <name evidence="3" type="ORF">HFP15_26310</name>
</gene>
<feature type="region of interest" description="Disordered" evidence="1">
    <location>
        <begin position="1"/>
        <end position="27"/>
    </location>
</feature>
<evidence type="ECO:0000313" key="4">
    <source>
        <dbReference type="Proteomes" id="UP000715441"/>
    </source>
</evidence>
<keyword evidence="4" id="KW-1185">Reference proteome</keyword>
<protein>
    <recommendedName>
        <fullName evidence="5">DUF3828 domain-containing protein</fullName>
    </recommendedName>
</protein>
<keyword evidence="2" id="KW-0812">Transmembrane</keyword>
<sequence length="272" mass="29874">MEPRRPAPPSEGASSEPEPIQPPQLDPEQLRQFEQFQQFQDYLRFTESQQQGRMVPATQQGSPPVPPPPHGGQVQLAPPPPPPGPKIKVPRWVKRLAWKLLSALLILIVLIIAGKLAYDHFFPDNSNDNRPASETGGGKYHAHTELSTAPYEAVRSVYDAIAQNAVPMACGRFRDDVQQKFADDLGFADCKVAAETLHTQVTNVNDYAESIFPSQYDPDATSITIDSCAFTIKGGPALGTFVVTKIERNQWLITDHRPGPKTCAPTTAPSSR</sequence>
<evidence type="ECO:0000256" key="1">
    <source>
        <dbReference type="SAM" id="MobiDB-lite"/>
    </source>
</evidence>
<organism evidence="3 4">
    <name type="scientific">Amycolatopsis acididurans</name>
    <dbReference type="NCBI Taxonomy" id="2724524"/>
    <lineage>
        <taxon>Bacteria</taxon>
        <taxon>Bacillati</taxon>
        <taxon>Actinomycetota</taxon>
        <taxon>Actinomycetes</taxon>
        <taxon>Pseudonocardiales</taxon>
        <taxon>Pseudonocardiaceae</taxon>
        <taxon>Amycolatopsis</taxon>
    </lineage>
</organism>
<accession>A0ABX1J9D8</accession>
<keyword evidence="2" id="KW-0472">Membrane</keyword>
<dbReference type="Proteomes" id="UP000715441">
    <property type="component" value="Unassembled WGS sequence"/>
</dbReference>
<proteinExistence type="predicted"/>
<feature type="region of interest" description="Disordered" evidence="1">
    <location>
        <begin position="42"/>
        <end position="85"/>
    </location>
</feature>
<dbReference type="EMBL" id="JAAXLS010000022">
    <property type="protein sequence ID" value="NKQ56397.1"/>
    <property type="molecule type" value="Genomic_DNA"/>
</dbReference>
<feature type="transmembrane region" description="Helical" evidence="2">
    <location>
        <begin position="96"/>
        <end position="118"/>
    </location>
</feature>
<comment type="caution">
    <text evidence="3">The sequence shown here is derived from an EMBL/GenBank/DDBJ whole genome shotgun (WGS) entry which is preliminary data.</text>
</comment>
<evidence type="ECO:0000256" key="2">
    <source>
        <dbReference type="SAM" id="Phobius"/>
    </source>
</evidence>
<evidence type="ECO:0000313" key="3">
    <source>
        <dbReference type="EMBL" id="NKQ56397.1"/>
    </source>
</evidence>
<name>A0ABX1J9D8_9PSEU</name>
<reference evidence="3 4" key="1">
    <citation type="submission" date="2020-04" db="EMBL/GenBank/DDBJ databases">
        <title>Novel species.</title>
        <authorList>
            <person name="Teo W.F.A."/>
            <person name="Lipun K."/>
            <person name="Srisuk N."/>
            <person name="Duangmal K."/>
        </authorList>
    </citation>
    <scope>NUCLEOTIDE SEQUENCE [LARGE SCALE GENOMIC DNA]</scope>
    <source>
        <strain evidence="3 4">K13G38</strain>
    </source>
</reference>
<evidence type="ECO:0008006" key="5">
    <source>
        <dbReference type="Google" id="ProtNLM"/>
    </source>
</evidence>